<feature type="signal peptide" evidence="1">
    <location>
        <begin position="1"/>
        <end position="24"/>
    </location>
</feature>
<dbReference type="AlphaFoldDB" id="A0A6G5A813"/>
<reference evidence="3" key="1">
    <citation type="submission" date="2020-03" db="EMBL/GenBank/DDBJ databases">
        <title>A transcriptome and proteome of the tick Rhipicephalus microplus shaped by the genetic composition of its hosts and developmental stage.</title>
        <authorList>
            <person name="Garcia G.R."/>
            <person name="Ribeiro J.M.C."/>
            <person name="Maruyama S.R."/>
            <person name="Gardinasse L.G."/>
            <person name="Nelson K."/>
            <person name="Ferreira B.R."/>
            <person name="Andrade T.G."/>
            <person name="Santos I.K.F.M."/>
        </authorList>
    </citation>
    <scope>NUCLEOTIDE SEQUENCE</scope>
    <source>
        <strain evidence="3">NSGR</strain>
        <tissue evidence="3">Salivary glands</tissue>
    </source>
</reference>
<feature type="domain" description="BPTI/Kunitz inhibitor" evidence="2">
    <location>
        <begin position="29"/>
        <end position="80"/>
    </location>
</feature>
<dbReference type="GO" id="GO:0004867">
    <property type="term" value="F:serine-type endopeptidase inhibitor activity"/>
    <property type="evidence" value="ECO:0007669"/>
    <property type="project" value="InterPro"/>
</dbReference>
<dbReference type="OrthoDB" id="6505391at2759"/>
<dbReference type="EMBL" id="GIKN01004475">
    <property type="protein sequence ID" value="NIE46748.1"/>
    <property type="molecule type" value="Transcribed_RNA"/>
</dbReference>
<feature type="chain" id="PRO_5026069243" evidence="1">
    <location>
        <begin position="25"/>
        <end position="196"/>
    </location>
</feature>
<evidence type="ECO:0000256" key="1">
    <source>
        <dbReference type="SAM" id="SignalP"/>
    </source>
</evidence>
<dbReference type="VEuPathDB" id="VectorBase:LOC119164434"/>
<organism evidence="3">
    <name type="scientific">Rhipicephalus microplus</name>
    <name type="common">Cattle tick</name>
    <name type="synonym">Boophilus microplus</name>
    <dbReference type="NCBI Taxonomy" id="6941"/>
    <lineage>
        <taxon>Eukaryota</taxon>
        <taxon>Metazoa</taxon>
        <taxon>Ecdysozoa</taxon>
        <taxon>Arthropoda</taxon>
        <taxon>Chelicerata</taxon>
        <taxon>Arachnida</taxon>
        <taxon>Acari</taxon>
        <taxon>Parasitiformes</taxon>
        <taxon>Ixodida</taxon>
        <taxon>Ixodoidea</taxon>
        <taxon>Ixodidae</taxon>
        <taxon>Rhipicephalinae</taxon>
        <taxon>Rhipicephalus</taxon>
        <taxon>Boophilus</taxon>
    </lineage>
</organism>
<protein>
    <submittedName>
        <fullName evidence="3">Putative bovine pancreatic trypsin inhibitor</fullName>
    </submittedName>
</protein>
<dbReference type="Gene3D" id="4.10.410.10">
    <property type="entry name" value="Pancreatic trypsin inhibitor Kunitz domain"/>
    <property type="match status" value="1"/>
</dbReference>
<proteinExistence type="predicted"/>
<evidence type="ECO:0000313" key="3">
    <source>
        <dbReference type="EMBL" id="NIE46748.1"/>
    </source>
</evidence>
<dbReference type="SUPFAM" id="SSF57362">
    <property type="entry name" value="BPTI-like"/>
    <property type="match status" value="1"/>
</dbReference>
<name>A0A6G5A813_RHIMP</name>
<sequence length="196" mass="22718">MTPLYTLRVLAVLKALSWGYAAEAVQSHPRCRVPPQIEHCNNLVLQWSFIRRDGRCEQSLVCHQSPNSFQTRAECEALCPPVPKRGPPARTVKCSYWLLHMDRCSANWEASRRDIFGRNHDYMVFTGCGYQKRVVYIYSLRTKSCRVKPWWWKLPRPKKILFGDAFIPAIVQPVSQIFPAFPVVNAPLQIPHQLIR</sequence>
<dbReference type="InterPro" id="IPR002223">
    <property type="entry name" value="Kunitz_BPTI"/>
</dbReference>
<dbReference type="SMART" id="SM00131">
    <property type="entry name" value="KU"/>
    <property type="match status" value="1"/>
</dbReference>
<dbReference type="Pfam" id="PF00014">
    <property type="entry name" value="Kunitz_BPTI"/>
    <property type="match status" value="1"/>
</dbReference>
<evidence type="ECO:0000259" key="2">
    <source>
        <dbReference type="SMART" id="SM00131"/>
    </source>
</evidence>
<accession>A0A6G5A813</accession>
<keyword evidence="1" id="KW-0732">Signal</keyword>
<dbReference type="InterPro" id="IPR036880">
    <property type="entry name" value="Kunitz_BPTI_sf"/>
</dbReference>